<evidence type="ECO:0000313" key="4">
    <source>
        <dbReference type="EMBL" id="MET3585545.1"/>
    </source>
</evidence>
<sequence length="250" mass="26765">MKQSILILGGTAEARRLAEVLSRDARYAVELSLAGRTRTPVPHAVPVRTGGFGGAEGLAGHLVERGFGMLIDATHPYAARISANAAMASKISGVPLVALRRAPWLPQAGDRWQIVAAISDAVSALGSAPRQVFLTLGRQELLPFKAAPQHRYLIRSVDPVEPPLQVPAAAYLTDRGPFREEDEIRLLRQYAIDVIVAKNSGGPASYGKIAAARELGIDVILIDRPELPDVPAVENVEAMVDYLAHALPPL</sequence>
<keyword evidence="2" id="KW-0169">Cobalamin biosynthesis</keyword>
<dbReference type="PANTHER" id="PTHR36925:SF1">
    <property type="entry name" value="COBALT-PRECORRIN-6A REDUCTASE"/>
    <property type="match status" value="1"/>
</dbReference>
<evidence type="ECO:0000256" key="2">
    <source>
        <dbReference type="ARBA" id="ARBA00022573"/>
    </source>
</evidence>
<proteinExistence type="predicted"/>
<dbReference type="EMBL" id="JBEPLJ010000005">
    <property type="protein sequence ID" value="MET3585545.1"/>
    <property type="molecule type" value="Genomic_DNA"/>
</dbReference>
<dbReference type="NCBIfam" id="NF005968">
    <property type="entry name" value="PRK08057.1-2"/>
    <property type="match status" value="1"/>
</dbReference>
<keyword evidence="5" id="KW-1185">Reference proteome</keyword>
<dbReference type="EC" id="1.3.1.54" evidence="4"/>
<comment type="pathway">
    <text evidence="1">Cofactor biosynthesis; adenosylcobalamin biosynthesis.</text>
</comment>
<keyword evidence="3 4" id="KW-0560">Oxidoreductase</keyword>
<name>A0ABV2H4S2_9HYPH</name>
<dbReference type="RefSeq" id="WP_247243492.1">
    <property type="nucleotide sequence ID" value="NZ_JALJRA010000005.1"/>
</dbReference>
<dbReference type="InterPro" id="IPR003723">
    <property type="entry name" value="Precorrin-6x_reduct"/>
</dbReference>
<dbReference type="GO" id="GO:0016994">
    <property type="term" value="F:precorrin-6A reductase activity"/>
    <property type="evidence" value="ECO:0007669"/>
    <property type="project" value="UniProtKB-EC"/>
</dbReference>
<dbReference type="NCBIfam" id="TIGR00715">
    <property type="entry name" value="precor6x_red"/>
    <property type="match status" value="1"/>
</dbReference>
<evidence type="ECO:0000256" key="3">
    <source>
        <dbReference type="ARBA" id="ARBA00023002"/>
    </source>
</evidence>
<reference evidence="4 5" key="1">
    <citation type="submission" date="2024-06" db="EMBL/GenBank/DDBJ databases">
        <title>Genomic Encyclopedia of Type Strains, Phase IV (KMG-IV): sequencing the most valuable type-strain genomes for metagenomic binning, comparative biology and taxonomic classification.</title>
        <authorList>
            <person name="Goeker M."/>
        </authorList>
    </citation>
    <scope>NUCLEOTIDE SEQUENCE [LARGE SCALE GENOMIC DNA]</scope>
    <source>
        <strain evidence="4 5">DSM 105042</strain>
    </source>
</reference>
<organism evidence="4 5">
    <name type="scientific">Pseudorhizobium tarimense</name>
    <dbReference type="NCBI Taxonomy" id="1079109"/>
    <lineage>
        <taxon>Bacteria</taxon>
        <taxon>Pseudomonadati</taxon>
        <taxon>Pseudomonadota</taxon>
        <taxon>Alphaproteobacteria</taxon>
        <taxon>Hyphomicrobiales</taxon>
        <taxon>Rhizobiaceae</taxon>
        <taxon>Rhizobium/Agrobacterium group</taxon>
        <taxon>Pseudorhizobium</taxon>
    </lineage>
</organism>
<dbReference type="Pfam" id="PF02571">
    <property type="entry name" value="CbiJ"/>
    <property type="match status" value="1"/>
</dbReference>
<dbReference type="PROSITE" id="PS51014">
    <property type="entry name" value="COBK_CBIJ"/>
    <property type="match status" value="1"/>
</dbReference>
<protein>
    <submittedName>
        <fullName evidence="4">Precorrin-6A/cobalt-precorrin-6A reductase</fullName>
        <ecNumber evidence="4">1.3.1.106</ecNumber>
        <ecNumber evidence="4">1.3.1.54</ecNumber>
    </submittedName>
</protein>
<dbReference type="Proteomes" id="UP001549031">
    <property type="component" value="Unassembled WGS sequence"/>
</dbReference>
<dbReference type="PANTHER" id="PTHR36925">
    <property type="entry name" value="COBALT-PRECORRIN-6A REDUCTASE"/>
    <property type="match status" value="1"/>
</dbReference>
<evidence type="ECO:0000313" key="5">
    <source>
        <dbReference type="Proteomes" id="UP001549031"/>
    </source>
</evidence>
<comment type="caution">
    <text evidence="4">The sequence shown here is derived from an EMBL/GenBank/DDBJ whole genome shotgun (WGS) entry which is preliminary data.</text>
</comment>
<gene>
    <name evidence="4" type="ORF">ABID21_001654</name>
</gene>
<dbReference type="EC" id="1.3.1.106" evidence="4"/>
<accession>A0ABV2H4S2</accession>
<evidence type="ECO:0000256" key="1">
    <source>
        <dbReference type="ARBA" id="ARBA00004953"/>
    </source>
</evidence>